<reference evidence="1 2" key="1">
    <citation type="submission" date="2018-08" db="EMBL/GenBank/DDBJ databases">
        <title>Bacillus jemisoniae sp. nov., Bacillus chryseoplanitiae sp. nov., Bacillus resnikiae sp. nov., and Bacillus frankliniae sp. nov., isolated from Viking spacecraft and associated surfaces.</title>
        <authorList>
            <person name="Seuylemezian A."/>
            <person name="Vaishampayan P."/>
        </authorList>
    </citation>
    <scope>NUCLEOTIDE SEQUENCE [LARGE SCALE GENOMIC DNA]</scope>
    <source>
        <strain evidence="1 2">MA001</strain>
    </source>
</reference>
<keyword evidence="2" id="KW-1185">Reference proteome</keyword>
<dbReference type="Proteomes" id="UP000266016">
    <property type="component" value="Unassembled WGS sequence"/>
</dbReference>
<dbReference type="EMBL" id="QWVS01000002">
    <property type="protein sequence ID" value="RID89083.1"/>
    <property type="molecule type" value="Genomic_DNA"/>
</dbReference>
<sequence>MQKQLGKVSTLDEYLKIANEIGLENLDPAQQQIVIELEIAKQNREVVKGIGKGLYEVGKDLVTGIYDFVTHPKETIESAVHAATHPKETYNYLSKAISESYERDMVNGDAYSRAYWVTYAVGTVATSILGTKGVGSVTKTGIASTKATVKAGVDKSKTVIKETPLSRLFPYATHYQMALAGVNHVPYNTVNSVGLRDQLLSMAKVETGISGKGTGNTVSDYLDDIVEALEELGELASRR</sequence>
<gene>
    <name evidence="1" type="ORF">D1953_00490</name>
</gene>
<dbReference type="AlphaFoldDB" id="A0A398BNZ7"/>
<protein>
    <submittedName>
        <fullName evidence="1">Uncharacterized protein</fullName>
    </submittedName>
</protein>
<accession>A0A398BNZ7</accession>
<evidence type="ECO:0000313" key="2">
    <source>
        <dbReference type="Proteomes" id="UP000266016"/>
    </source>
</evidence>
<proteinExistence type="predicted"/>
<dbReference type="PANTHER" id="PTHR34976:SF2">
    <property type="entry name" value="TYPE VII SECRETION SYSTEM PROTEIN ESSD"/>
    <property type="match status" value="1"/>
</dbReference>
<comment type="caution">
    <text evidence="1">The sequence shown here is derived from an EMBL/GenBank/DDBJ whole genome shotgun (WGS) entry which is preliminary data.</text>
</comment>
<dbReference type="RefSeq" id="WP_119115193.1">
    <property type="nucleotide sequence ID" value="NZ_QWVS01000002.1"/>
</dbReference>
<organism evidence="1 2">
    <name type="scientific">Peribacillus asahii</name>
    <dbReference type="NCBI Taxonomy" id="228899"/>
    <lineage>
        <taxon>Bacteria</taxon>
        <taxon>Bacillati</taxon>
        <taxon>Bacillota</taxon>
        <taxon>Bacilli</taxon>
        <taxon>Bacillales</taxon>
        <taxon>Bacillaceae</taxon>
        <taxon>Peribacillus</taxon>
    </lineage>
</organism>
<dbReference type="InterPro" id="IPR051768">
    <property type="entry name" value="Bact_secretion_toxin"/>
</dbReference>
<name>A0A398BNZ7_9BACI</name>
<dbReference type="PANTHER" id="PTHR34976">
    <property type="entry name" value="RIBONUCLEASE YQCG-RELATED"/>
    <property type="match status" value="1"/>
</dbReference>
<evidence type="ECO:0000313" key="1">
    <source>
        <dbReference type="EMBL" id="RID89083.1"/>
    </source>
</evidence>